<keyword evidence="7" id="KW-0067">ATP-binding</keyword>
<evidence type="ECO:0000259" key="13">
    <source>
        <dbReference type="Pfam" id="PF00288"/>
    </source>
</evidence>
<evidence type="ECO:0000256" key="8">
    <source>
        <dbReference type="ARBA" id="ARBA00022842"/>
    </source>
</evidence>
<dbReference type="EC" id="2.7.1.6" evidence="11"/>
<dbReference type="InterPro" id="IPR006203">
    <property type="entry name" value="GHMP_knse_ATP-bd_CS"/>
</dbReference>
<dbReference type="Proteomes" id="UP000543556">
    <property type="component" value="Unassembled WGS sequence"/>
</dbReference>
<sequence>MTGSPAPDARAPHAPDPGTPRPEDVAARFTAAFGHAPDGVWTAPGRVNLIGEHTDYNEGFVLPFAIDRSAAVAVKLREGTTARLLSSYGDQVVATVDLATLSHSTMGGWTAYPLGVVWVLRQMGVAIGGFDLFLHSTVPTGAGLSSSAAIECAVASAFNELCGAGLSASQLVLVGQRAENEVVGAPTGILDQSASLLSTDGHAIFLDCRSQESKLVPLDLAAAGLLILVVDTKVSHAHATGGYAARRASCELGAEVLGVHALRDVAEADLPEAAGLLDAETFRRVRHIVTEDQRVLDTVAVLADAGPSAIGALLTASHASMRDDFEISCAELDLAVDTALANGALGARMTGGGFGGSAIALIPAAGEAMVRAAVVRAFAEAGFTAPEIFAVSPAPGARRAL</sequence>
<dbReference type="RefSeq" id="WP_176636389.1">
    <property type="nucleotide sequence ID" value="NZ_JAAMFM010000037.1"/>
</dbReference>
<dbReference type="Gene3D" id="3.30.230.10">
    <property type="match status" value="1"/>
</dbReference>
<dbReference type="InterPro" id="IPR036554">
    <property type="entry name" value="GHMP_kinase_C_sf"/>
</dbReference>
<dbReference type="InterPro" id="IPR014721">
    <property type="entry name" value="Ribsml_uS5_D2-typ_fold_subgr"/>
</dbReference>
<dbReference type="GO" id="GO:0005829">
    <property type="term" value="C:cytosol"/>
    <property type="evidence" value="ECO:0007669"/>
    <property type="project" value="TreeGrafter"/>
</dbReference>
<comment type="similarity">
    <text evidence="1">Belongs to the GHMP kinase family. GalK subfamily.</text>
</comment>
<feature type="domain" description="GHMP kinase N-terminal" evidence="13">
    <location>
        <begin position="112"/>
        <end position="197"/>
    </location>
</feature>
<dbReference type="PANTHER" id="PTHR10457">
    <property type="entry name" value="MEVALONATE KINASE/GALACTOKINASE"/>
    <property type="match status" value="1"/>
</dbReference>
<dbReference type="PIRSF" id="PIRSF000530">
    <property type="entry name" value="Galactokinase"/>
    <property type="match status" value="1"/>
</dbReference>
<dbReference type="PRINTS" id="PR00473">
    <property type="entry name" value="GALCTOKINASE"/>
</dbReference>
<dbReference type="NCBIfam" id="TIGR00131">
    <property type="entry name" value="gal_kin"/>
    <property type="match status" value="1"/>
</dbReference>
<evidence type="ECO:0000256" key="2">
    <source>
        <dbReference type="ARBA" id="ARBA00022490"/>
    </source>
</evidence>
<evidence type="ECO:0000259" key="15">
    <source>
        <dbReference type="Pfam" id="PF10509"/>
    </source>
</evidence>
<dbReference type="Pfam" id="PF10509">
    <property type="entry name" value="GalKase_gal_bdg"/>
    <property type="match status" value="1"/>
</dbReference>
<evidence type="ECO:0000256" key="11">
    <source>
        <dbReference type="NCBIfam" id="TIGR00131"/>
    </source>
</evidence>
<organism evidence="16 17">
    <name type="scientific">Arthrobacter wenxiniae</name>
    <dbReference type="NCBI Taxonomy" id="2713570"/>
    <lineage>
        <taxon>Bacteria</taxon>
        <taxon>Bacillati</taxon>
        <taxon>Actinomycetota</taxon>
        <taxon>Actinomycetes</taxon>
        <taxon>Micrococcales</taxon>
        <taxon>Micrococcaceae</taxon>
        <taxon>Arthrobacter</taxon>
    </lineage>
</organism>
<dbReference type="PANTHER" id="PTHR10457:SF7">
    <property type="entry name" value="GALACTOKINASE-RELATED"/>
    <property type="match status" value="1"/>
</dbReference>
<keyword evidence="2" id="KW-0963">Cytoplasm</keyword>
<proteinExistence type="inferred from homology"/>
<dbReference type="InterPro" id="IPR006204">
    <property type="entry name" value="GHMP_kinase_N_dom"/>
</dbReference>
<gene>
    <name evidence="16" type="primary">galK</name>
    <name evidence="16" type="ORF">G6034_17520</name>
</gene>
<evidence type="ECO:0000256" key="3">
    <source>
        <dbReference type="ARBA" id="ARBA00022679"/>
    </source>
</evidence>
<keyword evidence="8" id="KW-0460">Magnesium</keyword>
<keyword evidence="10" id="KW-0119">Carbohydrate metabolism</keyword>
<dbReference type="Gene3D" id="3.30.70.890">
    <property type="entry name" value="GHMP kinase, C-terminal domain"/>
    <property type="match status" value="1"/>
</dbReference>
<dbReference type="SUPFAM" id="SSF54211">
    <property type="entry name" value="Ribosomal protein S5 domain 2-like"/>
    <property type="match status" value="1"/>
</dbReference>
<dbReference type="AlphaFoldDB" id="A0A7Y7M1F0"/>
<dbReference type="InterPro" id="IPR006206">
    <property type="entry name" value="Mevalonate/galactokinase"/>
</dbReference>
<evidence type="ECO:0000256" key="5">
    <source>
        <dbReference type="ARBA" id="ARBA00022741"/>
    </source>
</evidence>
<evidence type="ECO:0000313" key="16">
    <source>
        <dbReference type="EMBL" id="NVM96671.1"/>
    </source>
</evidence>
<dbReference type="Pfam" id="PF08544">
    <property type="entry name" value="GHMP_kinases_C"/>
    <property type="match status" value="1"/>
</dbReference>
<keyword evidence="3 16" id="KW-0808">Transferase</keyword>
<evidence type="ECO:0000256" key="12">
    <source>
        <dbReference type="SAM" id="MobiDB-lite"/>
    </source>
</evidence>
<dbReference type="Pfam" id="PF00288">
    <property type="entry name" value="GHMP_kinases_N"/>
    <property type="match status" value="1"/>
</dbReference>
<dbReference type="FunFam" id="3.30.230.10:FF:000017">
    <property type="entry name" value="Galactokinase"/>
    <property type="match status" value="1"/>
</dbReference>
<evidence type="ECO:0000256" key="10">
    <source>
        <dbReference type="ARBA" id="ARBA00023277"/>
    </source>
</evidence>
<dbReference type="InterPro" id="IPR019539">
    <property type="entry name" value="GalKase_N"/>
</dbReference>
<dbReference type="PROSITE" id="PS00627">
    <property type="entry name" value="GHMP_KINASES_ATP"/>
    <property type="match status" value="1"/>
</dbReference>
<feature type="region of interest" description="Disordered" evidence="12">
    <location>
        <begin position="1"/>
        <end position="23"/>
    </location>
</feature>
<evidence type="ECO:0000259" key="14">
    <source>
        <dbReference type="Pfam" id="PF08544"/>
    </source>
</evidence>
<name>A0A7Y7M1F0_9MICC</name>
<dbReference type="SUPFAM" id="SSF55060">
    <property type="entry name" value="GHMP Kinase, C-terminal domain"/>
    <property type="match status" value="1"/>
</dbReference>
<keyword evidence="9" id="KW-0299">Galactose metabolism</keyword>
<evidence type="ECO:0000256" key="9">
    <source>
        <dbReference type="ARBA" id="ARBA00023144"/>
    </source>
</evidence>
<dbReference type="InterPro" id="IPR020568">
    <property type="entry name" value="Ribosomal_Su5_D2-typ_SF"/>
</dbReference>
<feature type="domain" description="GHMP kinase C-terminal" evidence="14">
    <location>
        <begin position="308"/>
        <end position="372"/>
    </location>
</feature>
<dbReference type="GO" id="GO:0046872">
    <property type="term" value="F:metal ion binding"/>
    <property type="evidence" value="ECO:0007669"/>
    <property type="project" value="UniProtKB-KW"/>
</dbReference>
<dbReference type="GO" id="GO:0004335">
    <property type="term" value="F:galactokinase activity"/>
    <property type="evidence" value="ECO:0007669"/>
    <property type="project" value="UniProtKB-UniRule"/>
</dbReference>
<dbReference type="GO" id="GO:0006012">
    <property type="term" value="P:galactose metabolic process"/>
    <property type="evidence" value="ECO:0007669"/>
    <property type="project" value="UniProtKB-UniRule"/>
</dbReference>
<dbReference type="InterPro" id="IPR000705">
    <property type="entry name" value="Galactokinase"/>
</dbReference>
<comment type="caution">
    <text evidence="16">The sequence shown here is derived from an EMBL/GenBank/DDBJ whole genome shotgun (WGS) entry which is preliminary data.</text>
</comment>
<accession>A0A7Y7M1F0</accession>
<evidence type="ECO:0000256" key="7">
    <source>
        <dbReference type="ARBA" id="ARBA00022840"/>
    </source>
</evidence>
<feature type="domain" description="Galactokinase N-terminal" evidence="15">
    <location>
        <begin position="28"/>
        <end position="75"/>
    </location>
</feature>
<dbReference type="GO" id="GO:0005524">
    <property type="term" value="F:ATP binding"/>
    <property type="evidence" value="ECO:0007669"/>
    <property type="project" value="UniProtKB-UniRule"/>
</dbReference>
<evidence type="ECO:0000313" key="17">
    <source>
        <dbReference type="Proteomes" id="UP000543556"/>
    </source>
</evidence>
<keyword evidence="4" id="KW-0479">Metal-binding</keyword>
<keyword evidence="17" id="KW-1185">Reference proteome</keyword>
<reference evidence="16 17" key="1">
    <citation type="submission" date="2020-02" db="EMBL/GenBank/DDBJ databases">
        <title>Genome sequence of strain AETb3-4.</title>
        <authorList>
            <person name="Gao J."/>
            <person name="Zhang X."/>
        </authorList>
    </citation>
    <scope>NUCLEOTIDE SEQUENCE [LARGE SCALE GENOMIC DNA]</scope>
    <source>
        <strain evidence="16 17">AETb3-4</strain>
    </source>
</reference>
<dbReference type="PRINTS" id="PR00959">
    <property type="entry name" value="MEVGALKINASE"/>
</dbReference>
<dbReference type="EMBL" id="JAAMFM010000037">
    <property type="protein sequence ID" value="NVM96671.1"/>
    <property type="molecule type" value="Genomic_DNA"/>
</dbReference>
<keyword evidence="5" id="KW-0547">Nucleotide-binding</keyword>
<dbReference type="FunFam" id="3.30.70.890:FF:000001">
    <property type="entry name" value="Galactokinase"/>
    <property type="match status" value="1"/>
</dbReference>
<protein>
    <recommendedName>
        <fullName evidence="11">Galactokinase</fullName>
        <ecNumber evidence="11">2.7.1.6</ecNumber>
    </recommendedName>
</protein>
<evidence type="ECO:0000256" key="1">
    <source>
        <dbReference type="ARBA" id="ARBA00006566"/>
    </source>
</evidence>
<dbReference type="InterPro" id="IPR019741">
    <property type="entry name" value="Galactokinase_CS"/>
</dbReference>
<dbReference type="PROSITE" id="PS00106">
    <property type="entry name" value="GALACTOKINASE"/>
    <property type="match status" value="1"/>
</dbReference>
<keyword evidence="6 16" id="KW-0418">Kinase</keyword>
<evidence type="ECO:0000256" key="6">
    <source>
        <dbReference type="ARBA" id="ARBA00022777"/>
    </source>
</evidence>
<dbReference type="InterPro" id="IPR013750">
    <property type="entry name" value="GHMP_kinase_C_dom"/>
</dbReference>
<evidence type="ECO:0000256" key="4">
    <source>
        <dbReference type="ARBA" id="ARBA00022723"/>
    </source>
</evidence>